<comment type="caution">
    <text evidence="4">The sequence shown here is derived from an EMBL/GenBank/DDBJ whole genome shotgun (WGS) entry which is preliminary data.</text>
</comment>
<evidence type="ECO:0000313" key="4">
    <source>
        <dbReference type="EMBL" id="KAK4742418.1"/>
    </source>
</evidence>
<evidence type="ECO:0000256" key="3">
    <source>
        <dbReference type="ARBA" id="ARBA00022946"/>
    </source>
</evidence>
<organism evidence="4 5">
    <name type="scientific">Trapa incisa</name>
    <dbReference type="NCBI Taxonomy" id="236973"/>
    <lineage>
        <taxon>Eukaryota</taxon>
        <taxon>Viridiplantae</taxon>
        <taxon>Streptophyta</taxon>
        <taxon>Embryophyta</taxon>
        <taxon>Tracheophyta</taxon>
        <taxon>Spermatophyta</taxon>
        <taxon>Magnoliopsida</taxon>
        <taxon>eudicotyledons</taxon>
        <taxon>Gunneridae</taxon>
        <taxon>Pentapetalae</taxon>
        <taxon>rosids</taxon>
        <taxon>malvids</taxon>
        <taxon>Myrtales</taxon>
        <taxon>Lythraceae</taxon>
        <taxon>Trapa</taxon>
    </lineage>
</organism>
<sequence length="583" mass="66837">MILLQLARGMIGRRSFGLCPAPVRGMSPTSPNDSAGYIVTIRCLQDAPKHSVEHSDANRVTRLISAHRLSRVSRNEAQRAILDYLQSDRGLSFTDAEHISKNSPRFLENLLSNVKDKKDVFRSMRKLLRYNPINEFEPFFESVGLNPSELPFSLSPELIFLKDDHLMLKNFHILCDYGILRSKMGKIFEEATEIFWYEDGVLTLKLRAYEELGLQRSTVVKLISSCPSLLIGSNKLAFVKFLEKLANLGIENGSILRCLSDKISYDWCRILDSIEFLERLNLGEEQMRRVFRNDHVFLLDGSGKGAYVLFGQLLKVGISVNGARKLFAENPRLLSRMHEKNLYKALRFLFYIRMDMVDIVHVFSNHMKLVCLCPLKGPRTACRELRVQRDSLRELIKEDPQKLFHLASKTTPLVDESQISYRDPRKHLVKAAFLRRLGLAENSEEMAKAVKQFRGRADQLQERFDCLVRAGLDVNVVSGLVKQVPMVLNQSKDVIVKKIDYLTNNLGYPLEILVSFPAYLCYDKQRIMQRFSMYAWSKEKVGSNKMLSLSTLLACSDARFVKYFVDVHPAGPSMWKSLQNSTF</sequence>
<comment type="similarity">
    <text evidence="1">Belongs to the mTERF family.</text>
</comment>
<keyword evidence="2" id="KW-0806">Transcription termination</keyword>
<dbReference type="AlphaFoldDB" id="A0AAN7JH58"/>
<dbReference type="InterPro" id="IPR038538">
    <property type="entry name" value="MTERF_sf"/>
</dbReference>
<dbReference type="Pfam" id="PF02536">
    <property type="entry name" value="mTERF"/>
    <property type="match status" value="2"/>
</dbReference>
<evidence type="ECO:0000313" key="5">
    <source>
        <dbReference type="Proteomes" id="UP001345219"/>
    </source>
</evidence>
<dbReference type="GO" id="GO:0003676">
    <property type="term" value="F:nucleic acid binding"/>
    <property type="evidence" value="ECO:0007669"/>
    <property type="project" value="InterPro"/>
</dbReference>
<proteinExistence type="inferred from homology"/>
<dbReference type="GO" id="GO:0006353">
    <property type="term" value="P:DNA-templated transcription termination"/>
    <property type="evidence" value="ECO:0007669"/>
    <property type="project" value="UniProtKB-KW"/>
</dbReference>
<keyword evidence="2" id="KW-0805">Transcription regulation</keyword>
<dbReference type="SMART" id="SM00733">
    <property type="entry name" value="Mterf"/>
    <property type="match status" value="5"/>
</dbReference>
<dbReference type="Gene3D" id="1.25.70.10">
    <property type="entry name" value="Transcription termination factor 3, mitochondrial"/>
    <property type="match status" value="2"/>
</dbReference>
<dbReference type="PANTHER" id="PTHR13068:SF103">
    <property type="entry name" value="MITOCHONDRIAL TRANSCRIPTION TERMINATION FACTOR FAMILY PROTEIN"/>
    <property type="match status" value="1"/>
</dbReference>
<dbReference type="EMBL" id="JAXIOK010000023">
    <property type="protein sequence ID" value="KAK4742418.1"/>
    <property type="molecule type" value="Genomic_DNA"/>
</dbReference>
<reference evidence="4 5" key="1">
    <citation type="journal article" date="2023" name="Hortic Res">
        <title>Pangenome of water caltrop reveals structural variations and asymmetric subgenome divergence after allopolyploidization.</title>
        <authorList>
            <person name="Zhang X."/>
            <person name="Chen Y."/>
            <person name="Wang L."/>
            <person name="Yuan Y."/>
            <person name="Fang M."/>
            <person name="Shi L."/>
            <person name="Lu R."/>
            <person name="Comes H.P."/>
            <person name="Ma Y."/>
            <person name="Chen Y."/>
            <person name="Huang G."/>
            <person name="Zhou Y."/>
            <person name="Zheng Z."/>
            <person name="Qiu Y."/>
        </authorList>
    </citation>
    <scope>NUCLEOTIDE SEQUENCE [LARGE SCALE GENOMIC DNA]</scope>
    <source>
        <tissue evidence="4">Roots</tissue>
    </source>
</reference>
<dbReference type="Proteomes" id="UP001345219">
    <property type="component" value="Chromosome 1"/>
</dbReference>
<evidence type="ECO:0000256" key="2">
    <source>
        <dbReference type="ARBA" id="ARBA00022472"/>
    </source>
</evidence>
<evidence type="ECO:0000256" key="1">
    <source>
        <dbReference type="ARBA" id="ARBA00007692"/>
    </source>
</evidence>
<keyword evidence="5" id="KW-1185">Reference proteome</keyword>
<dbReference type="InterPro" id="IPR003690">
    <property type="entry name" value="MTERF"/>
</dbReference>
<gene>
    <name evidence="4" type="ORF">SAY87_000419</name>
</gene>
<accession>A0AAN7JH58</accession>
<protein>
    <submittedName>
        <fullName evidence="4">Uncharacterized protein</fullName>
    </submittedName>
</protein>
<keyword evidence="3" id="KW-0809">Transit peptide</keyword>
<keyword evidence="2" id="KW-0804">Transcription</keyword>
<name>A0AAN7JH58_9MYRT</name>
<dbReference type="PANTHER" id="PTHR13068">
    <property type="entry name" value="CGI-12 PROTEIN-RELATED"/>
    <property type="match status" value="1"/>
</dbReference>